<evidence type="ECO:0000313" key="5">
    <source>
        <dbReference type="Proteomes" id="UP000193467"/>
    </source>
</evidence>
<dbReference type="Proteomes" id="UP000193467">
    <property type="component" value="Unassembled WGS sequence"/>
</dbReference>
<feature type="compositionally biased region" description="Low complexity" evidence="1">
    <location>
        <begin position="460"/>
        <end position="545"/>
    </location>
</feature>
<gene>
    <name evidence="4" type="ORF">BCR35DRAFT_34807</name>
</gene>
<dbReference type="OrthoDB" id="3257981at2759"/>
<dbReference type="STRING" id="106004.A0A1Y2CDB5"/>
<name>A0A1Y2CDB5_9BASI</name>
<feature type="compositionally biased region" description="Basic and acidic residues" evidence="1">
    <location>
        <begin position="625"/>
        <end position="635"/>
    </location>
</feature>
<organism evidence="4 5">
    <name type="scientific">Leucosporidium creatinivorum</name>
    <dbReference type="NCBI Taxonomy" id="106004"/>
    <lineage>
        <taxon>Eukaryota</taxon>
        <taxon>Fungi</taxon>
        <taxon>Dikarya</taxon>
        <taxon>Basidiomycota</taxon>
        <taxon>Pucciniomycotina</taxon>
        <taxon>Microbotryomycetes</taxon>
        <taxon>Leucosporidiales</taxon>
        <taxon>Leucosporidium</taxon>
    </lineage>
</organism>
<dbReference type="EMBL" id="MCGR01000124">
    <property type="protein sequence ID" value="ORY45022.1"/>
    <property type="molecule type" value="Genomic_DNA"/>
</dbReference>
<feature type="transmembrane region" description="Helical" evidence="2">
    <location>
        <begin position="556"/>
        <end position="577"/>
    </location>
</feature>
<dbReference type="GO" id="GO:0051118">
    <property type="term" value="F:glucan endo-1,3-alpha-glucosidase activity"/>
    <property type="evidence" value="ECO:0007669"/>
    <property type="project" value="InterPro"/>
</dbReference>
<sequence>MFSIPPRLFLLVSALCCTAVLAGDSTKAVFAHVVQGDFQNYAQQDYEDDMTLALTAGISAFAMNVGHDTTDSDQMTKAFAAAEAVGFKLFFSFDMVYFSNADGSRWIYDEYLTPFGPSSAHYTYDSKIFVSTFSGEVDGRYLDAASSFDDSNTAWSTLFDKVKSGLGLDVYYAPDWNDVSKVPSNTWGGAQMFWEAWPAKGSADDLTLDTANSYMSACTSAGLDLLAPVGAFFQVHQNSGNNYVYNSNNFLLPNHYTDLINMSPGPQFIELLSWNDFGEAHYLGPVRSSAGIPSGAEGYATDKFDHTPMLTLSAYYNSWFVNGAPPTIKTEGIVWWYRPHPKDLVASSDSVDKPEGADTMDDSIYVAVLIPSGSSAANVIITVGGTAGDPTAVSEGVNLIQADLKAGDTAVELVDSSGNSLLSGSGDSIASSIETYNFNYHCYVLPADADASTLFDMGSTASGATGTTSKTSMTTITAARESRSATATAAVNTGTSSGATSSAAATSGSGSGSNGDTTSSAAKTSSTSSGSTSTSDSSSDSSSSSPLSAEYMGLKMYWWIAIIAAIPVLLLVAYIVVAHGSNKPKTSPSAGRRKRTKDVESDDTDSELDGGSSRDGDTSTDDSDQNDHEKTRLKR</sequence>
<feature type="region of interest" description="Disordered" evidence="1">
    <location>
        <begin position="581"/>
        <end position="635"/>
    </location>
</feature>
<reference evidence="4 5" key="1">
    <citation type="submission" date="2016-07" db="EMBL/GenBank/DDBJ databases">
        <title>Pervasive Adenine N6-methylation of Active Genes in Fungi.</title>
        <authorList>
            <consortium name="DOE Joint Genome Institute"/>
            <person name="Mondo S.J."/>
            <person name="Dannebaum R.O."/>
            <person name="Kuo R.C."/>
            <person name="Labutti K."/>
            <person name="Haridas S."/>
            <person name="Kuo A."/>
            <person name="Salamov A."/>
            <person name="Ahrendt S.R."/>
            <person name="Lipzen A."/>
            <person name="Sullivan W."/>
            <person name="Andreopoulos W.B."/>
            <person name="Clum A."/>
            <person name="Lindquist E."/>
            <person name="Daum C."/>
            <person name="Ramamoorthy G.K."/>
            <person name="Gryganskyi A."/>
            <person name="Culley D."/>
            <person name="Magnuson J.K."/>
            <person name="James T.Y."/>
            <person name="O'Malley M.A."/>
            <person name="Stajich J.E."/>
            <person name="Spatafora J.W."/>
            <person name="Visel A."/>
            <person name="Grigoriev I.V."/>
        </authorList>
    </citation>
    <scope>NUCLEOTIDE SEQUENCE [LARGE SCALE GENOMIC DNA]</scope>
    <source>
        <strain evidence="4 5">62-1032</strain>
    </source>
</reference>
<protein>
    <submittedName>
        <fullName evidence="4">Glycosyl hydrolase family 71-domain-containing protein</fullName>
    </submittedName>
</protein>
<evidence type="ECO:0000256" key="1">
    <source>
        <dbReference type="SAM" id="MobiDB-lite"/>
    </source>
</evidence>
<keyword evidence="2" id="KW-1133">Transmembrane helix</keyword>
<accession>A0A1Y2CDB5</accession>
<comment type="caution">
    <text evidence="4">The sequence shown here is derived from an EMBL/GenBank/DDBJ whole genome shotgun (WGS) entry which is preliminary data.</text>
</comment>
<feature type="signal peptide" evidence="3">
    <location>
        <begin position="1"/>
        <end position="22"/>
    </location>
</feature>
<dbReference type="Gene3D" id="3.20.20.80">
    <property type="entry name" value="Glycosidases"/>
    <property type="match status" value="1"/>
</dbReference>
<keyword evidence="4" id="KW-0378">Hydrolase</keyword>
<evidence type="ECO:0000313" key="4">
    <source>
        <dbReference type="EMBL" id="ORY45022.1"/>
    </source>
</evidence>
<keyword evidence="3" id="KW-0732">Signal</keyword>
<feature type="chain" id="PRO_5012124109" evidence="3">
    <location>
        <begin position="23"/>
        <end position="635"/>
    </location>
</feature>
<feature type="region of interest" description="Disordered" evidence="1">
    <location>
        <begin position="460"/>
        <end position="546"/>
    </location>
</feature>
<dbReference type="Pfam" id="PF03659">
    <property type="entry name" value="Glyco_hydro_71"/>
    <property type="match status" value="1"/>
</dbReference>
<proteinExistence type="predicted"/>
<keyword evidence="5" id="KW-1185">Reference proteome</keyword>
<dbReference type="AlphaFoldDB" id="A0A1Y2CDB5"/>
<evidence type="ECO:0000256" key="2">
    <source>
        <dbReference type="SAM" id="Phobius"/>
    </source>
</evidence>
<keyword evidence="2" id="KW-0812">Transmembrane</keyword>
<dbReference type="InterPro" id="IPR005197">
    <property type="entry name" value="Glyco_hydro_71"/>
</dbReference>
<keyword evidence="2" id="KW-0472">Membrane</keyword>
<dbReference type="InParanoid" id="A0A1Y2CDB5"/>
<evidence type="ECO:0000256" key="3">
    <source>
        <dbReference type="SAM" id="SignalP"/>
    </source>
</evidence>
<dbReference type="CDD" id="cd11577">
    <property type="entry name" value="GH71"/>
    <property type="match status" value="1"/>
</dbReference>